<sequence length="262" mass="29664">MRPQGYITDVYMDKMKRVETQFLMFINILGITALAVYSFLNLTQGDQADGFIELLFAFALLVSTIHLITTNKTNITRLTGSIVLTALVMNNTLSGGFANQGMMWSYIFPGMIFFLIGSRNGLYLSLILFSLLATILSLQSIGLISTPFTSSQLVSHYASMALITVMIYIYQRNNERNYSLTGELNRRLIATNRELGKQSEQYMKAQKKLYKFTQNVEKQRTDMQKMQSELLQLRTKIDSIFTGRSGGKRSTVSKNEKGSTKK</sequence>
<reference evidence="4" key="2">
    <citation type="journal article" date="2021" name="Microbiome">
        <title>Successional dynamics and alternative stable states in a saline activated sludge microbial community over 9 years.</title>
        <authorList>
            <person name="Wang Y."/>
            <person name="Ye J."/>
            <person name="Ju F."/>
            <person name="Liu L."/>
            <person name="Boyd J.A."/>
            <person name="Deng Y."/>
            <person name="Parks D.H."/>
            <person name="Jiang X."/>
            <person name="Yin X."/>
            <person name="Woodcroft B.J."/>
            <person name="Tyson G.W."/>
            <person name="Hugenholtz P."/>
            <person name="Polz M.F."/>
            <person name="Zhang T."/>
        </authorList>
    </citation>
    <scope>NUCLEOTIDE SEQUENCE</scope>
    <source>
        <strain evidence="4">HKST-UBA17</strain>
    </source>
</reference>
<reference evidence="4" key="1">
    <citation type="submission" date="2020-04" db="EMBL/GenBank/DDBJ databases">
        <authorList>
            <person name="Zhang T."/>
        </authorList>
    </citation>
    <scope>NUCLEOTIDE SEQUENCE</scope>
    <source>
        <strain evidence="4">HKST-UBA17</strain>
    </source>
</reference>
<keyword evidence="2" id="KW-1133">Transmembrane helix</keyword>
<keyword evidence="2" id="KW-0472">Membrane</keyword>
<feature type="transmembrane region" description="Helical" evidence="2">
    <location>
        <begin position="153"/>
        <end position="170"/>
    </location>
</feature>
<dbReference type="Proteomes" id="UP000741282">
    <property type="component" value="Unassembled WGS sequence"/>
</dbReference>
<evidence type="ECO:0000313" key="5">
    <source>
        <dbReference type="Proteomes" id="UP000741282"/>
    </source>
</evidence>
<dbReference type="EMBL" id="JAGQLN010000021">
    <property type="protein sequence ID" value="MCA9377174.1"/>
    <property type="molecule type" value="Genomic_DNA"/>
</dbReference>
<feature type="transmembrane region" description="Helical" evidence="2">
    <location>
        <begin position="123"/>
        <end position="141"/>
    </location>
</feature>
<evidence type="ECO:0000259" key="3">
    <source>
        <dbReference type="Pfam" id="PF20966"/>
    </source>
</evidence>
<feature type="domain" description="MASE6" evidence="3">
    <location>
        <begin position="17"/>
        <end position="177"/>
    </location>
</feature>
<evidence type="ECO:0000256" key="1">
    <source>
        <dbReference type="SAM" id="MobiDB-lite"/>
    </source>
</evidence>
<feature type="transmembrane region" description="Helical" evidence="2">
    <location>
        <begin position="51"/>
        <end position="68"/>
    </location>
</feature>
<proteinExistence type="predicted"/>
<dbReference type="Pfam" id="PF20966">
    <property type="entry name" value="MASE6"/>
    <property type="match status" value="1"/>
</dbReference>
<protein>
    <recommendedName>
        <fullName evidence="3">MASE6 domain-containing protein</fullName>
    </recommendedName>
</protein>
<comment type="caution">
    <text evidence="4">The sequence shown here is derived from an EMBL/GenBank/DDBJ whole genome shotgun (WGS) entry which is preliminary data.</text>
</comment>
<accession>A0A955I3B9</accession>
<feature type="transmembrane region" description="Helical" evidence="2">
    <location>
        <begin position="21"/>
        <end position="39"/>
    </location>
</feature>
<evidence type="ECO:0000256" key="2">
    <source>
        <dbReference type="SAM" id="Phobius"/>
    </source>
</evidence>
<organism evidence="4 5">
    <name type="scientific">Candidatus Dojkabacteria bacterium</name>
    <dbReference type="NCBI Taxonomy" id="2099670"/>
    <lineage>
        <taxon>Bacteria</taxon>
        <taxon>Candidatus Dojkabacteria</taxon>
    </lineage>
</organism>
<gene>
    <name evidence="4" type="ORF">KC685_04605</name>
</gene>
<name>A0A955I3B9_9BACT</name>
<keyword evidence="2" id="KW-0812">Transmembrane</keyword>
<dbReference type="AlphaFoldDB" id="A0A955I3B9"/>
<evidence type="ECO:0000313" key="4">
    <source>
        <dbReference type="EMBL" id="MCA9377174.1"/>
    </source>
</evidence>
<dbReference type="InterPro" id="IPR048435">
    <property type="entry name" value="MASE6"/>
</dbReference>
<feature type="region of interest" description="Disordered" evidence="1">
    <location>
        <begin position="241"/>
        <end position="262"/>
    </location>
</feature>